<keyword evidence="11" id="KW-1185">Reference proteome</keyword>
<protein>
    <recommendedName>
        <fullName evidence="2">uroporphyrinogen-III C-methyltransferase</fullName>
        <ecNumber evidence="2">2.1.1.107</ecNumber>
    </recommendedName>
</protein>
<evidence type="ECO:0000256" key="5">
    <source>
        <dbReference type="ARBA" id="ARBA00022691"/>
    </source>
</evidence>
<evidence type="ECO:0000256" key="2">
    <source>
        <dbReference type="ARBA" id="ARBA00012162"/>
    </source>
</evidence>
<feature type="domain" description="Tetrapyrrole methylase" evidence="9">
    <location>
        <begin position="22"/>
        <end position="230"/>
    </location>
</feature>
<evidence type="ECO:0000256" key="7">
    <source>
        <dbReference type="ARBA" id="ARBA00025705"/>
    </source>
</evidence>
<evidence type="ECO:0000256" key="1">
    <source>
        <dbReference type="ARBA" id="ARBA00005879"/>
    </source>
</evidence>
<dbReference type="Pfam" id="PF00590">
    <property type="entry name" value="TP_methylase"/>
    <property type="match status" value="1"/>
</dbReference>
<dbReference type="CDD" id="cd11642">
    <property type="entry name" value="SUMT"/>
    <property type="match status" value="1"/>
</dbReference>
<dbReference type="InterPro" id="IPR014776">
    <property type="entry name" value="4pyrrole_Mease_sub2"/>
</dbReference>
<comment type="similarity">
    <text evidence="1 8">Belongs to the precorrin methyltransferase family.</text>
</comment>
<dbReference type="PROSITE" id="PS00839">
    <property type="entry name" value="SUMT_1"/>
    <property type="match status" value="1"/>
</dbReference>
<dbReference type="NCBIfam" id="NF004790">
    <property type="entry name" value="PRK06136.1"/>
    <property type="match status" value="1"/>
</dbReference>
<dbReference type="InterPro" id="IPR000878">
    <property type="entry name" value="4pyrrol_Mease"/>
</dbReference>
<dbReference type="EC" id="2.1.1.107" evidence="2"/>
<dbReference type="InterPro" id="IPR006366">
    <property type="entry name" value="CobA/CysG_C"/>
</dbReference>
<dbReference type="PANTHER" id="PTHR45790:SF3">
    <property type="entry name" value="S-ADENOSYL-L-METHIONINE-DEPENDENT UROPORPHYRINOGEN III METHYLTRANSFERASE, CHLOROPLASTIC"/>
    <property type="match status" value="1"/>
</dbReference>
<dbReference type="NCBIfam" id="TIGR01469">
    <property type="entry name" value="cobA_cysG_Cterm"/>
    <property type="match status" value="1"/>
</dbReference>
<evidence type="ECO:0000313" key="11">
    <source>
        <dbReference type="Proteomes" id="UP000185728"/>
    </source>
</evidence>
<evidence type="ECO:0000256" key="4">
    <source>
        <dbReference type="ARBA" id="ARBA00022679"/>
    </source>
</evidence>
<accession>A0ABY1KKZ0</accession>
<dbReference type="InterPro" id="IPR035996">
    <property type="entry name" value="4pyrrol_Methylase_sf"/>
</dbReference>
<organism evidence="10 11">
    <name type="scientific">Zobellia uliginosa</name>
    <dbReference type="NCBI Taxonomy" id="143224"/>
    <lineage>
        <taxon>Bacteria</taxon>
        <taxon>Pseudomonadati</taxon>
        <taxon>Bacteroidota</taxon>
        <taxon>Flavobacteriia</taxon>
        <taxon>Flavobacteriales</taxon>
        <taxon>Flavobacteriaceae</taxon>
        <taxon>Zobellia</taxon>
    </lineage>
</organism>
<keyword evidence="3 8" id="KW-0489">Methyltransferase</keyword>
<dbReference type="InterPro" id="IPR014777">
    <property type="entry name" value="4pyrrole_Mease_sub1"/>
</dbReference>
<keyword evidence="5" id="KW-0949">S-adenosyl-L-methionine</keyword>
<proteinExistence type="inferred from homology"/>
<sequence length="271" mass="29152">MLRNYQKKLIKLLGMKIEKEAKVTLIGAGPGSSDLITVRGLEALKAADVVLYDALIGEELLGQIDARIPKIYVGKRCGQHAFTQDDINVLIVEKAFEQGHVVRLKGGDPFVFGRAHEEIDYVESFGIPVRVVPGVSSAIAVPSGQGIPMTRRGVSSSFWVMTATKRDGSFSEDLKFASQSSATMVILMGVRKLAEISAEVSKYRGSLTPMAVIQNGTMQNESCIVGTLGGVASAISDIDTSKPGIIVIGDVVAEHPSFFEEEVQRVLRSSL</sequence>
<comment type="caution">
    <text evidence="10">The sequence shown here is derived from an EMBL/GenBank/DDBJ whole genome shotgun (WGS) entry which is preliminary data.</text>
</comment>
<dbReference type="SUPFAM" id="SSF53790">
    <property type="entry name" value="Tetrapyrrole methylase"/>
    <property type="match status" value="1"/>
</dbReference>
<dbReference type="EMBL" id="FTOB01000001">
    <property type="protein sequence ID" value="SIS38850.1"/>
    <property type="molecule type" value="Genomic_DNA"/>
</dbReference>
<dbReference type="PROSITE" id="PS00840">
    <property type="entry name" value="SUMT_2"/>
    <property type="match status" value="1"/>
</dbReference>
<dbReference type="InterPro" id="IPR003043">
    <property type="entry name" value="Uropor_MeTrfase_CS"/>
</dbReference>
<evidence type="ECO:0000256" key="6">
    <source>
        <dbReference type="ARBA" id="ARBA00023244"/>
    </source>
</evidence>
<evidence type="ECO:0000259" key="9">
    <source>
        <dbReference type="Pfam" id="PF00590"/>
    </source>
</evidence>
<dbReference type="InterPro" id="IPR050161">
    <property type="entry name" value="Siro_Cobalamin_biosynth"/>
</dbReference>
<keyword evidence="6" id="KW-0627">Porphyrin biosynthesis</keyword>
<dbReference type="Proteomes" id="UP000185728">
    <property type="component" value="Unassembled WGS sequence"/>
</dbReference>
<dbReference type="Gene3D" id="3.30.950.10">
    <property type="entry name" value="Methyltransferase, Cobalt-precorrin-4 Transmethylase, Domain 2"/>
    <property type="match status" value="1"/>
</dbReference>
<reference evidence="10 11" key="1">
    <citation type="submission" date="2017-01" db="EMBL/GenBank/DDBJ databases">
        <authorList>
            <person name="Varghese N."/>
            <person name="Submissions S."/>
        </authorList>
    </citation>
    <scope>NUCLEOTIDE SEQUENCE [LARGE SCALE GENOMIC DNA]</scope>
    <source>
        <strain evidence="10 11">DSM 2061</strain>
    </source>
</reference>
<dbReference type="Gene3D" id="3.40.1010.10">
    <property type="entry name" value="Cobalt-precorrin-4 Transmethylase, Domain 1"/>
    <property type="match status" value="1"/>
</dbReference>
<keyword evidence="4 8" id="KW-0808">Transferase</keyword>
<name>A0ABY1KKZ0_9FLAO</name>
<evidence type="ECO:0000256" key="3">
    <source>
        <dbReference type="ARBA" id="ARBA00022603"/>
    </source>
</evidence>
<evidence type="ECO:0000256" key="8">
    <source>
        <dbReference type="RuleBase" id="RU003960"/>
    </source>
</evidence>
<evidence type="ECO:0000313" key="10">
    <source>
        <dbReference type="EMBL" id="SIS38850.1"/>
    </source>
</evidence>
<gene>
    <name evidence="10" type="ORF">SAMN05421766_101345</name>
</gene>
<comment type="pathway">
    <text evidence="7">Porphyrin-containing compound metabolism; siroheme biosynthesis; precorrin-2 from uroporphyrinogen III: step 1/1.</text>
</comment>
<dbReference type="PANTHER" id="PTHR45790">
    <property type="entry name" value="SIROHEME SYNTHASE-RELATED"/>
    <property type="match status" value="1"/>
</dbReference>